<evidence type="ECO:0000259" key="4">
    <source>
        <dbReference type="Pfam" id="PF08541"/>
    </source>
</evidence>
<evidence type="ECO:0000313" key="6">
    <source>
        <dbReference type="Proteomes" id="UP000316252"/>
    </source>
</evidence>
<protein>
    <submittedName>
        <fullName evidence="5">3-oxoacyl-ACP synthase</fullName>
    </submittedName>
</protein>
<dbReference type="PANTHER" id="PTHR34069">
    <property type="entry name" value="3-OXOACYL-[ACYL-CARRIER-PROTEIN] SYNTHASE 3"/>
    <property type="match status" value="1"/>
</dbReference>
<dbReference type="Pfam" id="PF08541">
    <property type="entry name" value="ACP_syn_III_C"/>
    <property type="match status" value="1"/>
</dbReference>
<comment type="caution">
    <text evidence="5">The sequence shown here is derived from an EMBL/GenBank/DDBJ whole genome shotgun (WGS) entry which is preliminary data.</text>
</comment>
<keyword evidence="1" id="KW-0808">Transferase</keyword>
<feature type="region of interest" description="Disordered" evidence="3">
    <location>
        <begin position="375"/>
        <end position="403"/>
    </location>
</feature>
<dbReference type="PANTHER" id="PTHR34069:SF3">
    <property type="entry name" value="ACYL-COA:ACYL-COA ALKYLTRANSFERASE"/>
    <property type="match status" value="1"/>
</dbReference>
<proteinExistence type="predicted"/>
<dbReference type="InterPro" id="IPR013747">
    <property type="entry name" value="ACP_syn_III_C"/>
</dbReference>
<dbReference type="Proteomes" id="UP000316252">
    <property type="component" value="Unassembled WGS sequence"/>
</dbReference>
<dbReference type="GO" id="GO:0044550">
    <property type="term" value="P:secondary metabolite biosynthetic process"/>
    <property type="evidence" value="ECO:0007669"/>
    <property type="project" value="TreeGrafter"/>
</dbReference>
<evidence type="ECO:0000256" key="1">
    <source>
        <dbReference type="ARBA" id="ARBA00022679"/>
    </source>
</evidence>
<dbReference type="Gene3D" id="3.40.47.10">
    <property type="match status" value="2"/>
</dbReference>
<dbReference type="CDD" id="cd00827">
    <property type="entry name" value="init_cond_enzymes"/>
    <property type="match status" value="1"/>
</dbReference>
<dbReference type="AlphaFoldDB" id="A0A506Y7B5"/>
<keyword evidence="2" id="KW-0012">Acyltransferase</keyword>
<name>A0A506Y7B5_9MICO</name>
<reference evidence="5 6" key="1">
    <citation type="submission" date="2019-06" db="EMBL/GenBank/DDBJ databases">
        <authorList>
            <person name="Li F."/>
        </authorList>
    </citation>
    <scope>NUCLEOTIDE SEQUENCE [LARGE SCALE GENOMIC DNA]</scope>
    <source>
        <strain evidence="5 6">10F1D-1</strain>
    </source>
</reference>
<organism evidence="5 6">
    <name type="scientific">Schumannella soli</name>
    <dbReference type="NCBI Taxonomy" id="2590779"/>
    <lineage>
        <taxon>Bacteria</taxon>
        <taxon>Bacillati</taxon>
        <taxon>Actinomycetota</taxon>
        <taxon>Actinomycetes</taxon>
        <taxon>Micrococcales</taxon>
        <taxon>Microbacteriaceae</taxon>
        <taxon>Schumannella</taxon>
    </lineage>
</organism>
<gene>
    <name evidence="5" type="ORF">FJ657_01610</name>
</gene>
<dbReference type="EMBL" id="VHQG01000001">
    <property type="protein sequence ID" value="TPW77410.1"/>
    <property type="molecule type" value="Genomic_DNA"/>
</dbReference>
<accession>A0A506Y7B5</accession>
<evidence type="ECO:0000256" key="2">
    <source>
        <dbReference type="ARBA" id="ARBA00023315"/>
    </source>
</evidence>
<dbReference type="SUPFAM" id="SSF53901">
    <property type="entry name" value="Thiolase-like"/>
    <property type="match status" value="2"/>
</dbReference>
<sequence>MASLATAYLTGFGSYLPGPPVGNDEIASRLGGTDAVTERIRRRILEQNGIRQRHYALDADGEPTELNEELAVNALRAALDDRGIDAVDLRMLACATTMGDVLVPGFASMVHGRLGGGPMQTLSASGVCASSLAALDAAVSKVRLGDHPRAAVVGSELPSRSLRERRYEGIRAGMDAHFLRWMLSDGAGAVIVEFQPHPTRLSLRVDWVRQVSLAHEHPVCMRAGMSGAEAEAGGTWQDCAMGEADAAGMFLLRQDVSMLDELAEAGIAQFEELVDTGLVDVRHLDHVICHYSTNVFRDVAFEALRRRIPSLDTDRWFSNLETRGNTGSASIFIALEEAWRTRDFAPGETILLAVPESGRFSFAFAHLTVVAPQASAPPASSLPSSSSSSAPSSTTSASSGARA</sequence>
<evidence type="ECO:0000313" key="5">
    <source>
        <dbReference type="EMBL" id="TPW77410.1"/>
    </source>
</evidence>
<dbReference type="InterPro" id="IPR016039">
    <property type="entry name" value="Thiolase-like"/>
</dbReference>
<dbReference type="RefSeq" id="WP_141161938.1">
    <property type="nucleotide sequence ID" value="NZ_VHQG01000001.1"/>
</dbReference>
<keyword evidence="6" id="KW-1185">Reference proteome</keyword>
<feature type="domain" description="Beta-ketoacyl-[acyl-carrier-protein] synthase III C-terminal" evidence="4">
    <location>
        <begin position="281"/>
        <end position="353"/>
    </location>
</feature>
<evidence type="ECO:0000256" key="3">
    <source>
        <dbReference type="SAM" id="MobiDB-lite"/>
    </source>
</evidence>
<dbReference type="OrthoDB" id="2514738at2"/>
<dbReference type="GO" id="GO:0016746">
    <property type="term" value="F:acyltransferase activity"/>
    <property type="evidence" value="ECO:0007669"/>
    <property type="project" value="UniProtKB-KW"/>
</dbReference>